<dbReference type="EMBL" id="CP097095">
    <property type="protein sequence ID" value="UQF79864.1"/>
    <property type="molecule type" value="Genomic_DNA"/>
</dbReference>
<evidence type="ECO:0000256" key="2">
    <source>
        <dbReference type="ARBA" id="ARBA00022475"/>
    </source>
</evidence>
<sequence length="512" mass="56840">MSYMQMAAEIWVVIEYIIKIGAMGVVPENRRPASSSAWLLLILFLPLVGLPMYLLLGSARIQGKRYRRQSELTSIVSALSTALPDVPPGIKADERLLGIVRMNRHLTGMPCMPGTVQGIYDDTRSFIAALVQAIDAAQHSVNIEFYIVHDDPITEPLFAALERAHKRGVRVALLLDHLGSRRYKAWKKLLKRLNSAGYHWHLMMPLGFKPDQRGRPDLRNHRKLAVIDDGVGFVGSHNLIDPFYETNLRGPGREWKDLSVQLGGAIVAELGGVFAMDWYAETGKIFVGARSQAVSDEDISQVETAGLSALAAELVNTSAAWEKDLADGVVNAMQIVPSGPGYSTEPNLRMFTSLIHNARRRVTITSPYFVPDESLLAAMTSAAYRGVDVQLFVGASGDNFLVRHAQRSYYAALLDAGVRIFLYPSPTVLHSKYMTVDNEVGVIGSSNMDSRSFLLNYELMLLCFGGDLDDKLRANDAKYRSLSHELTSQEWAREPRHRRWVDNACRLAAAVL</sequence>
<evidence type="ECO:0000256" key="6">
    <source>
        <dbReference type="SAM" id="Phobius"/>
    </source>
</evidence>
<feature type="domain" description="PLD phosphodiesterase" evidence="7">
    <location>
        <begin position="425"/>
        <end position="452"/>
    </location>
</feature>
<dbReference type="Pfam" id="PF13091">
    <property type="entry name" value="PLDc_2"/>
    <property type="match status" value="2"/>
</dbReference>
<keyword evidence="3 6" id="KW-0812">Transmembrane</keyword>
<dbReference type="GO" id="GO:0008808">
    <property type="term" value="F:cardiolipin synthase activity"/>
    <property type="evidence" value="ECO:0007669"/>
    <property type="project" value="TreeGrafter"/>
</dbReference>
<comment type="subcellular location">
    <subcellularLocation>
        <location evidence="1">Cell membrane</location>
        <topology evidence="1">Multi-pass membrane protein</topology>
    </subcellularLocation>
</comment>
<dbReference type="PANTHER" id="PTHR21248:SF22">
    <property type="entry name" value="PHOSPHOLIPASE D"/>
    <property type="match status" value="1"/>
</dbReference>
<evidence type="ECO:0000256" key="1">
    <source>
        <dbReference type="ARBA" id="ARBA00004651"/>
    </source>
</evidence>
<dbReference type="AlphaFoldDB" id="A0A9E7AMY4"/>
<evidence type="ECO:0000256" key="3">
    <source>
        <dbReference type="ARBA" id="ARBA00022692"/>
    </source>
</evidence>
<dbReference type="SUPFAM" id="SSF56024">
    <property type="entry name" value="Phospholipase D/nuclease"/>
    <property type="match status" value="2"/>
</dbReference>
<protein>
    <submittedName>
        <fullName evidence="8">Phospholipase D-like domain-containing protein</fullName>
    </submittedName>
</protein>
<dbReference type="Proteomes" id="UP000830236">
    <property type="component" value="Chromosome"/>
</dbReference>
<dbReference type="KEGG" id="agh:M3I41_00855"/>
<evidence type="ECO:0000259" key="7">
    <source>
        <dbReference type="PROSITE" id="PS50035"/>
    </source>
</evidence>
<dbReference type="PANTHER" id="PTHR21248">
    <property type="entry name" value="CARDIOLIPIN SYNTHASE"/>
    <property type="match status" value="1"/>
</dbReference>
<dbReference type="InterPro" id="IPR027379">
    <property type="entry name" value="CLS_N"/>
</dbReference>
<dbReference type="InterPro" id="IPR025202">
    <property type="entry name" value="PLD-like_dom"/>
</dbReference>
<feature type="transmembrane region" description="Helical" evidence="6">
    <location>
        <begin position="7"/>
        <end position="26"/>
    </location>
</feature>
<feature type="domain" description="PLD phosphodiesterase" evidence="7">
    <location>
        <begin position="216"/>
        <end position="243"/>
    </location>
</feature>
<organism evidence="8 9">
    <name type="scientific">Actinomyces graevenitzii</name>
    <dbReference type="NCBI Taxonomy" id="55565"/>
    <lineage>
        <taxon>Bacteria</taxon>
        <taxon>Bacillati</taxon>
        <taxon>Actinomycetota</taxon>
        <taxon>Actinomycetes</taxon>
        <taxon>Actinomycetales</taxon>
        <taxon>Actinomycetaceae</taxon>
        <taxon>Actinomyces</taxon>
    </lineage>
</organism>
<evidence type="ECO:0000313" key="9">
    <source>
        <dbReference type="Proteomes" id="UP000830236"/>
    </source>
</evidence>
<name>A0A9E7AMY4_9ACTO</name>
<keyword evidence="2" id="KW-1003">Cell membrane</keyword>
<evidence type="ECO:0000256" key="4">
    <source>
        <dbReference type="ARBA" id="ARBA00022989"/>
    </source>
</evidence>
<keyword evidence="4 6" id="KW-1133">Transmembrane helix</keyword>
<reference evidence="8" key="1">
    <citation type="submission" date="2022-05" db="EMBL/GenBank/DDBJ databases">
        <title>Using nanopore sequencing to obtain complete genomes from saliva samples.</title>
        <authorList>
            <person name="Baker J.L."/>
        </authorList>
    </citation>
    <scope>NUCLEOTIDE SEQUENCE</scope>
    <source>
        <strain evidence="8">JCVI-JB-Ag32</strain>
    </source>
</reference>
<proteinExistence type="predicted"/>
<dbReference type="Gene3D" id="3.30.870.10">
    <property type="entry name" value="Endonuclease Chain A"/>
    <property type="match status" value="2"/>
</dbReference>
<dbReference type="GO" id="GO:0032049">
    <property type="term" value="P:cardiolipin biosynthetic process"/>
    <property type="evidence" value="ECO:0007669"/>
    <property type="project" value="UniProtKB-ARBA"/>
</dbReference>
<accession>A0A9E7AMY4</accession>
<dbReference type="CDD" id="cd09158">
    <property type="entry name" value="PLDc_EcCLS_like_2"/>
    <property type="match status" value="1"/>
</dbReference>
<feature type="transmembrane region" description="Helical" evidence="6">
    <location>
        <begin position="38"/>
        <end position="59"/>
    </location>
</feature>
<keyword evidence="5 6" id="KW-0472">Membrane</keyword>
<dbReference type="InterPro" id="IPR001736">
    <property type="entry name" value="PLipase_D/transphosphatidylase"/>
</dbReference>
<evidence type="ECO:0000313" key="8">
    <source>
        <dbReference type="EMBL" id="UQF79864.1"/>
    </source>
</evidence>
<gene>
    <name evidence="8" type="ORF">M3I41_00855</name>
</gene>
<dbReference type="PROSITE" id="PS50035">
    <property type="entry name" value="PLD"/>
    <property type="match status" value="2"/>
</dbReference>
<dbReference type="SMART" id="SM00155">
    <property type="entry name" value="PLDc"/>
    <property type="match status" value="2"/>
</dbReference>
<evidence type="ECO:0000256" key="5">
    <source>
        <dbReference type="ARBA" id="ARBA00023136"/>
    </source>
</evidence>
<dbReference type="Pfam" id="PF13396">
    <property type="entry name" value="PLDc_N"/>
    <property type="match status" value="1"/>
</dbReference>
<dbReference type="GO" id="GO:0005886">
    <property type="term" value="C:plasma membrane"/>
    <property type="evidence" value="ECO:0007669"/>
    <property type="project" value="UniProtKB-SubCell"/>
</dbReference>